<dbReference type="Proteomes" id="UP000078544">
    <property type="component" value="Unassembled WGS sequence"/>
</dbReference>
<dbReference type="GO" id="GO:0003697">
    <property type="term" value="F:single-stranded DNA binding"/>
    <property type="evidence" value="ECO:0007669"/>
    <property type="project" value="TreeGrafter"/>
</dbReference>
<feature type="compositionally biased region" description="Basic and acidic residues" evidence="4">
    <location>
        <begin position="23"/>
        <end position="40"/>
    </location>
</feature>
<feature type="domain" description="PLD phosphodiesterase" evidence="5">
    <location>
        <begin position="394"/>
        <end position="433"/>
    </location>
</feature>
<evidence type="ECO:0000256" key="1">
    <source>
        <dbReference type="PIRSR" id="PIRSR610347-1"/>
    </source>
</evidence>
<protein>
    <submittedName>
        <fullName evidence="6">Tyrosyl-DNA phosphodiesterase</fullName>
    </submittedName>
</protein>
<organism evidence="6 7">
    <name type="scientific">Moelleriella libera RCEF 2490</name>
    <dbReference type="NCBI Taxonomy" id="1081109"/>
    <lineage>
        <taxon>Eukaryota</taxon>
        <taxon>Fungi</taxon>
        <taxon>Dikarya</taxon>
        <taxon>Ascomycota</taxon>
        <taxon>Pezizomycotina</taxon>
        <taxon>Sordariomycetes</taxon>
        <taxon>Hypocreomycetidae</taxon>
        <taxon>Hypocreales</taxon>
        <taxon>Clavicipitaceae</taxon>
        <taxon>Moelleriella</taxon>
    </lineage>
</organism>
<evidence type="ECO:0000313" key="7">
    <source>
        <dbReference type="Proteomes" id="UP000078544"/>
    </source>
</evidence>
<dbReference type="GO" id="GO:0005634">
    <property type="term" value="C:nucleus"/>
    <property type="evidence" value="ECO:0007669"/>
    <property type="project" value="InterPro"/>
</dbReference>
<dbReference type="OrthoDB" id="47785at2759"/>
<dbReference type="PANTHER" id="PTHR12415:SF4">
    <property type="entry name" value="TYROSYL-DNA PHOSPHODIESTERASE DOMAIN-CONTAINING PROTEIN"/>
    <property type="match status" value="1"/>
</dbReference>
<dbReference type="PROSITE" id="PS50035">
    <property type="entry name" value="PLD"/>
    <property type="match status" value="1"/>
</dbReference>
<gene>
    <name evidence="6" type="ORF">AAL_06982</name>
</gene>
<comment type="caution">
    <text evidence="6">The sequence shown here is derived from an EMBL/GenBank/DDBJ whole genome shotgun (WGS) entry which is preliminary data.</text>
</comment>
<evidence type="ECO:0000256" key="2">
    <source>
        <dbReference type="PIRSR" id="PIRSR610347-2"/>
    </source>
</evidence>
<name>A0A167Y1S8_9HYPO</name>
<dbReference type="GO" id="GO:0017005">
    <property type="term" value="F:3'-tyrosyl-DNA phosphodiesterase activity"/>
    <property type="evidence" value="ECO:0007669"/>
    <property type="project" value="TreeGrafter"/>
</dbReference>
<dbReference type="AlphaFoldDB" id="A0A167Y1S8"/>
<dbReference type="Pfam" id="PF06087">
    <property type="entry name" value="Tyr-DNA_phospho"/>
    <property type="match status" value="2"/>
</dbReference>
<feature type="region of interest" description="Disordered" evidence="4">
    <location>
        <begin position="20"/>
        <end position="42"/>
    </location>
</feature>
<dbReference type="GO" id="GO:0003690">
    <property type="term" value="F:double-stranded DNA binding"/>
    <property type="evidence" value="ECO:0007669"/>
    <property type="project" value="TreeGrafter"/>
</dbReference>
<feature type="binding site" evidence="2">
    <location>
        <position position="401"/>
    </location>
    <ligand>
        <name>substrate</name>
    </ligand>
</feature>
<dbReference type="SUPFAM" id="SSF56024">
    <property type="entry name" value="Phospholipase D/nuclease"/>
    <property type="match status" value="2"/>
</dbReference>
<accession>A0A167Y1S8</accession>
<evidence type="ECO:0000256" key="3">
    <source>
        <dbReference type="PIRSR" id="PIRSR610347-3"/>
    </source>
</evidence>
<evidence type="ECO:0000256" key="4">
    <source>
        <dbReference type="SAM" id="MobiDB-lite"/>
    </source>
</evidence>
<evidence type="ECO:0000259" key="5">
    <source>
        <dbReference type="PROSITE" id="PS50035"/>
    </source>
</evidence>
<evidence type="ECO:0000313" key="6">
    <source>
        <dbReference type="EMBL" id="KZZ90756.1"/>
    </source>
</evidence>
<dbReference type="PANTHER" id="PTHR12415">
    <property type="entry name" value="TYROSYL-DNA PHOSPHODIESTERASE 1"/>
    <property type="match status" value="1"/>
</dbReference>
<feature type="region of interest" description="Disordered" evidence="4">
    <location>
        <begin position="317"/>
        <end position="339"/>
    </location>
</feature>
<dbReference type="EMBL" id="AZGY01000020">
    <property type="protein sequence ID" value="KZZ90756.1"/>
    <property type="molecule type" value="Genomic_DNA"/>
</dbReference>
<dbReference type="InterPro" id="IPR010347">
    <property type="entry name" value="Tdp1"/>
</dbReference>
<proteinExistence type="predicted"/>
<dbReference type="Gene3D" id="3.30.870.10">
    <property type="entry name" value="Endonuclease Chain A"/>
    <property type="match status" value="3"/>
</dbReference>
<feature type="active site" description="Proton donor/acceptor" evidence="1">
    <location>
        <position position="399"/>
    </location>
</feature>
<dbReference type="GO" id="GO:0006281">
    <property type="term" value="P:DNA repair"/>
    <property type="evidence" value="ECO:0007669"/>
    <property type="project" value="InterPro"/>
</dbReference>
<feature type="site" description="Interaction with DNA" evidence="3">
    <location>
        <position position="430"/>
    </location>
</feature>
<keyword evidence="7" id="KW-1185">Reference proteome</keyword>
<sequence length="502" mass="56178">MSLSDDSEDSQLKLAIALSLQDEVDHERNHAKQKSTEPKSENATIGIFSSLDRKKMEQERLARLAGKRNREVSDMHDENDMPMAKKKGGLSADLSSYHGDVPFPEGVVKRTWVRGYDRTNDDIKIEEIFQKKDLVLAFLSSFQWDEPWLLSKIDVSRTKVVLAAFAQDESQFAKYVRIVVPTGNLVPHDWGETGFLENMIFIIDLPLKLSRDENTVDSAFLIQIQSFLRAMGVEESMVSSLAKYNFSKADKMRFIYSIPGSHSGASFFEIGYNALGRAVTSLGMDTQGPLQIDVACASLGAVKMDLVEAMYRACQGHGRGRDHESTNDDPGPSSLNPTKLSLNERFRIYFPSHNTVKNSRGGQNAAGTICLQKKWWLAATFPRHLVCDCVNTRQGLLMHSKIILVRPDEAAVNRAERGQSWAYVGSANLSESAWGRVFKDRRTAQSKILCRNWECGVVLPVHLSMASQSASVGVIPGIIPVPMQIPGRRYSQDEQPWFFQTP</sequence>
<reference evidence="6 7" key="1">
    <citation type="journal article" date="2016" name="Genome Biol. Evol.">
        <title>Divergent and convergent evolution of fungal pathogenicity.</title>
        <authorList>
            <person name="Shang Y."/>
            <person name="Xiao G."/>
            <person name="Zheng P."/>
            <person name="Cen K."/>
            <person name="Zhan S."/>
            <person name="Wang C."/>
        </authorList>
    </citation>
    <scope>NUCLEOTIDE SEQUENCE [LARGE SCALE GENOMIC DNA]</scope>
    <source>
        <strain evidence="6 7">RCEF 2490</strain>
    </source>
</reference>
<dbReference type="STRING" id="1081109.A0A167Y1S8"/>
<dbReference type="InterPro" id="IPR001736">
    <property type="entry name" value="PLipase_D/transphosphatidylase"/>
</dbReference>